<evidence type="ECO:0000313" key="7">
    <source>
        <dbReference type="Proteomes" id="UP000219494"/>
    </source>
</evidence>
<dbReference type="SMART" id="SM00895">
    <property type="entry name" value="FCD"/>
    <property type="match status" value="1"/>
</dbReference>
<dbReference type="SMART" id="SM00345">
    <property type="entry name" value="HTH_GNTR"/>
    <property type="match status" value="1"/>
</dbReference>
<keyword evidence="7" id="KW-1185">Reference proteome</keyword>
<dbReference type="GO" id="GO:0003677">
    <property type="term" value="F:DNA binding"/>
    <property type="evidence" value="ECO:0007669"/>
    <property type="project" value="UniProtKB-KW"/>
</dbReference>
<evidence type="ECO:0000256" key="1">
    <source>
        <dbReference type="ARBA" id="ARBA00023015"/>
    </source>
</evidence>
<accession>A0A285R301</accession>
<keyword evidence="1" id="KW-0805">Transcription regulation</keyword>
<dbReference type="PANTHER" id="PTHR43537">
    <property type="entry name" value="TRANSCRIPTIONAL REGULATOR, GNTR FAMILY"/>
    <property type="match status" value="1"/>
</dbReference>
<dbReference type="CDD" id="cd07377">
    <property type="entry name" value="WHTH_GntR"/>
    <property type="match status" value="1"/>
</dbReference>
<keyword evidence="2 6" id="KW-0238">DNA-binding</keyword>
<dbReference type="Pfam" id="PF00392">
    <property type="entry name" value="GntR"/>
    <property type="match status" value="1"/>
</dbReference>
<protein>
    <submittedName>
        <fullName evidence="6">DNA-binding transcriptional regulator, GntR family</fullName>
    </submittedName>
</protein>
<dbReference type="InterPro" id="IPR000524">
    <property type="entry name" value="Tscrpt_reg_HTH_GntR"/>
</dbReference>
<organism evidence="6 7">
    <name type="scientific">Sphingomonas guangdongensis</name>
    <dbReference type="NCBI Taxonomy" id="1141890"/>
    <lineage>
        <taxon>Bacteria</taxon>
        <taxon>Pseudomonadati</taxon>
        <taxon>Pseudomonadota</taxon>
        <taxon>Alphaproteobacteria</taxon>
        <taxon>Sphingomonadales</taxon>
        <taxon>Sphingomonadaceae</taxon>
        <taxon>Sphingomonas</taxon>
    </lineage>
</organism>
<reference evidence="6 7" key="1">
    <citation type="submission" date="2017-07" db="EMBL/GenBank/DDBJ databases">
        <authorList>
            <person name="Sun Z.S."/>
            <person name="Albrecht U."/>
            <person name="Echele G."/>
            <person name="Lee C.C."/>
        </authorList>
    </citation>
    <scope>NUCLEOTIDE SEQUENCE [LARGE SCALE GENOMIC DNA]</scope>
    <source>
        <strain evidence="6 7">CGMCC 1.12672</strain>
    </source>
</reference>
<name>A0A285R301_9SPHN</name>
<feature type="compositionally biased region" description="Polar residues" evidence="4">
    <location>
        <begin position="8"/>
        <end position="23"/>
    </location>
</feature>
<dbReference type="SUPFAM" id="SSF46785">
    <property type="entry name" value="Winged helix' DNA-binding domain"/>
    <property type="match status" value="1"/>
</dbReference>
<dbReference type="EMBL" id="OBMI01000003">
    <property type="protein sequence ID" value="SOB88254.1"/>
    <property type="molecule type" value="Genomic_DNA"/>
</dbReference>
<sequence>MARAETGSMASNSEPTGGTNTAASVRSWLRERIRRGRLVPGQRLVEADIVAETGASRARVREALQRLEAEGLVVIEEFRGASVRRLSPSEVRQIYRARLALEGIAAHDFALVDDPVRKAELVRLQDEMNTLEHTGNHRRFAALNDDWHDLILDGAGNDYIRTFVDRLRLPLYRLLFSAFYQPSRIDDANRGHRLVTAAIVAGDAALAETEMRQHIADALDAVGRLEDDLPA</sequence>
<proteinExistence type="predicted"/>
<dbReference type="Proteomes" id="UP000219494">
    <property type="component" value="Unassembled WGS sequence"/>
</dbReference>
<evidence type="ECO:0000313" key="6">
    <source>
        <dbReference type="EMBL" id="SOB88254.1"/>
    </source>
</evidence>
<dbReference type="PROSITE" id="PS50949">
    <property type="entry name" value="HTH_GNTR"/>
    <property type="match status" value="1"/>
</dbReference>
<evidence type="ECO:0000256" key="4">
    <source>
        <dbReference type="SAM" id="MobiDB-lite"/>
    </source>
</evidence>
<gene>
    <name evidence="6" type="ORF">SAMN06297144_3399</name>
</gene>
<dbReference type="InterPro" id="IPR011711">
    <property type="entry name" value="GntR_C"/>
</dbReference>
<dbReference type="PANTHER" id="PTHR43537:SF49">
    <property type="entry name" value="TRANSCRIPTIONAL REGULATORY PROTEIN"/>
    <property type="match status" value="1"/>
</dbReference>
<dbReference type="AlphaFoldDB" id="A0A285R301"/>
<feature type="region of interest" description="Disordered" evidence="4">
    <location>
        <begin position="1"/>
        <end position="23"/>
    </location>
</feature>
<feature type="domain" description="HTH gntR-type" evidence="5">
    <location>
        <begin position="19"/>
        <end position="86"/>
    </location>
</feature>
<evidence type="ECO:0000256" key="2">
    <source>
        <dbReference type="ARBA" id="ARBA00023125"/>
    </source>
</evidence>
<dbReference type="InterPro" id="IPR036388">
    <property type="entry name" value="WH-like_DNA-bd_sf"/>
</dbReference>
<keyword evidence="3" id="KW-0804">Transcription</keyword>
<dbReference type="InterPro" id="IPR008920">
    <property type="entry name" value="TF_FadR/GntR_C"/>
</dbReference>
<evidence type="ECO:0000256" key="3">
    <source>
        <dbReference type="ARBA" id="ARBA00023163"/>
    </source>
</evidence>
<evidence type="ECO:0000259" key="5">
    <source>
        <dbReference type="PROSITE" id="PS50949"/>
    </source>
</evidence>
<dbReference type="GO" id="GO:0003700">
    <property type="term" value="F:DNA-binding transcription factor activity"/>
    <property type="evidence" value="ECO:0007669"/>
    <property type="project" value="InterPro"/>
</dbReference>
<dbReference type="Gene3D" id="1.10.10.10">
    <property type="entry name" value="Winged helix-like DNA-binding domain superfamily/Winged helix DNA-binding domain"/>
    <property type="match status" value="1"/>
</dbReference>
<dbReference type="RefSeq" id="WP_245858567.1">
    <property type="nucleotide sequence ID" value="NZ_OBMI01000003.1"/>
</dbReference>
<dbReference type="Gene3D" id="1.20.120.530">
    <property type="entry name" value="GntR ligand-binding domain-like"/>
    <property type="match status" value="1"/>
</dbReference>
<dbReference type="InterPro" id="IPR036390">
    <property type="entry name" value="WH_DNA-bd_sf"/>
</dbReference>
<dbReference type="SUPFAM" id="SSF48008">
    <property type="entry name" value="GntR ligand-binding domain-like"/>
    <property type="match status" value="1"/>
</dbReference>
<dbReference type="Pfam" id="PF07729">
    <property type="entry name" value="FCD"/>
    <property type="match status" value="1"/>
</dbReference>